<feature type="transmembrane region" description="Helical" evidence="1">
    <location>
        <begin position="127"/>
        <end position="147"/>
    </location>
</feature>
<protein>
    <submittedName>
        <fullName evidence="3">CPBP family intramembrane glutamic endopeptidase</fullName>
        <ecNumber evidence="3">3.4.-.-</ecNumber>
    </submittedName>
</protein>
<evidence type="ECO:0000313" key="3">
    <source>
        <dbReference type="EMBL" id="MDT7830719.1"/>
    </source>
</evidence>
<evidence type="ECO:0000256" key="1">
    <source>
        <dbReference type="SAM" id="Phobius"/>
    </source>
</evidence>
<keyword evidence="4" id="KW-1185">Reference proteome</keyword>
<keyword evidence="1" id="KW-1133">Transmembrane helix</keyword>
<comment type="caution">
    <text evidence="3">The sequence shown here is derived from an EMBL/GenBank/DDBJ whole genome shotgun (WGS) entry which is preliminary data.</text>
</comment>
<sequence length="182" mass="20971">MLTEIWDFVKNPIYKEDDTFGFKYRISIFLRLLGYSVAISLVLSVLIAMLEATFQIKPGEHALSEMLDEHGSFYFFLFLVVVAPPLEELIFRGPLIWFKNSGAFKYVFYLLSLSFGIVHLGNFESFTWFNLLLILPQTCVGLIFAFLRVRFDLMWAVALHACYNLVLAGPILLMKILNIPLE</sequence>
<feature type="transmembrane region" description="Helical" evidence="1">
    <location>
        <begin position="32"/>
        <end position="52"/>
    </location>
</feature>
<feature type="transmembrane region" description="Helical" evidence="1">
    <location>
        <begin position="154"/>
        <end position="177"/>
    </location>
</feature>
<keyword evidence="1" id="KW-0472">Membrane</keyword>
<dbReference type="InterPro" id="IPR003675">
    <property type="entry name" value="Rce1/LyrA-like_dom"/>
</dbReference>
<dbReference type="RefSeq" id="WP_314017231.1">
    <property type="nucleotide sequence ID" value="NZ_JAVTTP010000002.1"/>
</dbReference>
<feature type="transmembrane region" description="Helical" evidence="1">
    <location>
        <begin position="103"/>
        <end position="121"/>
    </location>
</feature>
<organism evidence="3 4">
    <name type="scientific">Pricia mediterranea</name>
    <dbReference type="NCBI Taxonomy" id="3076079"/>
    <lineage>
        <taxon>Bacteria</taxon>
        <taxon>Pseudomonadati</taxon>
        <taxon>Bacteroidota</taxon>
        <taxon>Flavobacteriia</taxon>
        <taxon>Flavobacteriales</taxon>
        <taxon>Flavobacteriaceae</taxon>
        <taxon>Pricia</taxon>
    </lineage>
</organism>
<dbReference type="EMBL" id="JAVTTP010000002">
    <property type="protein sequence ID" value="MDT7830719.1"/>
    <property type="molecule type" value="Genomic_DNA"/>
</dbReference>
<dbReference type="EC" id="3.4.-.-" evidence="3"/>
<reference evidence="3 4" key="1">
    <citation type="submission" date="2023-09" db="EMBL/GenBank/DDBJ databases">
        <title>Novel taxa isolated from Blanes Bay.</title>
        <authorList>
            <person name="Rey-Velasco X."/>
            <person name="Lucena T."/>
        </authorList>
    </citation>
    <scope>NUCLEOTIDE SEQUENCE [LARGE SCALE GENOMIC DNA]</scope>
    <source>
        <strain evidence="3 4">S334</strain>
    </source>
</reference>
<gene>
    <name evidence="3" type="ORF">RQM65_18765</name>
</gene>
<keyword evidence="1" id="KW-0812">Transmembrane</keyword>
<name>A0ABU3LAH2_9FLAO</name>
<feature type="domain" description="CAAX prenyl protease 2/Lysostaphin resistance protein A-like" evidence="2">
    <location>
        <begin position="72"/>
        <end position="166"/>
    </location>
</feature>
<dbReference type="GO" id="GO:0016787">
    <property type="term" value="F:hydrolase activity"/>
    <property type="evidence" value="ECO:0007669"/>
    <property type="project" value="UniProtKB-KW"/>
</dbReference>
<evidence type="ECO:0000313" key="4">
    <source>
        <dbReference type="Proteomes" id="UP001250656"/>
    </source>
</evidence>
<proteinExistence type="predicted"/>
<accession>A0ABU3LAH2</accession>
<evidence type="ECO:0000259" key="2">
    <source>
        <dbReference type="Pfam" id="PF02517"/>
    </source>
</evidence>
<feature type="transmembrane region" description="Helical" evidence="1">
    <location>
        <begin position="72"/>
        <end position="91"/>
    </location>
</feature>
<dbReference type="Pfam" id="PF02517">
    <property type="entry name" value="Rce1-like"/>
    <property type="match status" value="1"/>
</dbReference>
<dbReference type="Proteomes" id="UP001250656">
    <property type="component" value="Unassembled WGS sequence"/>
</dbReference>
<keyword evidence="3" id="KW-0378">Hydrolase</keyword>